<sequence>MQSVYITIFSFSGGYNFLNRQVCREFRMLTPRTDGLDHLEQLIKDGRKPDSLCCSERLLERAVERELFCVIEESCRELQTRFKSLQLSFESNLCKIATKKGKVKVLNWACENGFYCDASICEEAANYGHLEVLKWGKDKGYEWGVTTCLYACSNGHLEILKWVVDGGQELVHWFFSNAASGGHIYILEWLKEELVSRGKILSQGDKTSYSKLAYHNAVYYGHQETMLWLEKNGFC</sequence>
<protein>
    <submittedName>
        <fullName evidence="1">Ankyrin repeat-containing protein</fullName>
    </submittedName>
</protein>
<dbReference type="InterPro" id="IPR002110">
    <property type="entry name" value="Ankyrin_rpt"/>
</dbReference>
<dbReference type="PANTHER" id="PTHR46586">
    <property type="entry name" value="ANKYRIN REPEAT-CONTAINING PROTEIN"/>
    <property type="match status" value="1"/>
</dbReference>
<dbReference type="InterPro" id="IPR036770">
    <property type="entry name" value="Ankyrin_rpt-contain_sf"/>
</dbReference>
<dbReference type="InterPro" id="IPR052050">
    <property type="entry name" value="SecEffector_AnkRepeat"/>
</dbReference>
<dbReference type="Proteomes" id="UP000270547">
    <property type="component" value="Segment"/>
</dbReference>
<organism evidence="1">
    <name type="scientific">Cedratvirus Zaza IHUMI</name>
    <dbReference type="NCBI Taxonomy" id="2126979"/>
    <lineage>
        <taxon>Viruses</taxon>
        <taxon>Pithoviruses</taxon>
    </lineage>
</organism>
<dbReference type="Gene3D" id="1.25.40.20">
    <property type="entry name" value="Ankyrin repeat-containing domain"/>
    <property type="match status" value="1"/>
</dbReference>
<dbReference type="SUPFAM" id="SSF140860">
    <property type="entry name" value="Pseudo ankyrin repeat-like"/>
    <property type="match status" value="1"/>
</dbReference>
<reference evidence="1" key="1">
    <citation type="submission" date="2018-03" db="EMBL/GenBank/DDBJ databases">
        <authorList>
            <consortium name="Urmite Genomes"/>
        </authorList>
    </citation>
    <scope>NUCLEOTIDE SEQUENCE [LARGE SCALE GENOMIC DNA]</scope>
    <source>
        <strain evidence="1">IHUMI-S29</strain>
    </source>
</reference>
<evidence type="ECO:0000313" key="1">
    <source>
        <dbReference type="EMBL" id="SPN79728.1"/>
    </source>
</evidence>
<gene>
    <name evidence="1" type="ORF">ZAZAV_463</name>
</gene>
<name>A0A2R8FFM8_9VIRU</name>
<dbReference type="Pfam" id="PF13637">
    <property type="entry name" value="Ank_4"/>
    <property type="match status" value="1"/>
</dbReference>
<dbReference type="PANTHER" id="PTHR46586:SF3">
    <property type="entry name" value="ANKYRIN REPEAT-CONTAINING PROTEIN"/>
    <property type="match status" value="1"/>
</dbReference>
<dbReference type="EMBL" id="LT994652">
    <property type="protein sequence ID" value="SPN79728.1"/>
    <property type="molecule type" value="Genomic_DNA"/>
</dbReference>
<proteinExistence type="predicted"/>
<accession>A0A2R8FFM8</accession>